<accession>A0ABU5I7R4</accession>
<dbReference type="PANTHER" id="PTHR43677:SF11">
    <property type="entry name" value="ZINC-CONTAINING ALCOHOL DEHYDROGENASE"/>
    <property type="match status" value="1"/>
</dbReference>
<dbReference type="InterPro" id="IPR011032">
    <property type="entry name" value="GroES-like_sf"/>
</dbReference>
<evidence type="ECO:0000313" key="3">
    <source>
        <dbReference type="Proteomes" id="UP001293718"/>
    </source>
</evidence>
<dbReference type="Gene3D" id="3.90.180.10">
    <property type="entry name" value="Medium-chain alcohol dehydrogenases, catalytic domain"/>
    <property type="match status" value="1"/>
</dbReference>
<dbReference type="SUPFAM" id="SSF51735">
    <property type="entry name" value="NAD(P)-binding Rossmann-fold domains"/>
    <property type="match status" value="1"/>
</dbReference>
<dbReference type="SMART" id="SM00829">
    <property type="entry name" value="PKS_ER"/>
    <property type="match status" value="1"/>
</dbReference>
<dbReference type="InterPro" id="IPR036291">
    <property type="entry name" value="NAD(P)-bd_dom_sf"/>
</dbReference>
<geneLocation type="plasmid" evidence="2">
    <name>unnamed</name>
</geneLocation>
<dbReference type="EMBL" id="JAXOJX010000001">
    <property type="protein sequence ID" value="MDZ5455127.1"/>
    <property type="molecule type" value="Genomic_DNA"/>
</dbReference>
<keyword evidence="3" id="KW-1185">Reference proteome</keyword>
<dbReference type="Pfam" id="PF00107">
    <property type="entry name" value="ADH_zinc_N"/>
    <property type="match status" value="1"/>
</dbReference>
<dbReference type="InterPro" id="IPR051397">
    <property type="entry name" value="Zn-ADH-like_protein"/>
</dbReference>
<dbReference type="PANTHER" id="PTHR43677">
    <property type="entry name" value="SHORT-CHAIN DEHYDROGENASE/REDUCTASE"/>
    <property type="match status" value="1"/>
</dbReference>
<name>A0ABU5I7R4_9BURK</name>
<reference evidence="2 3" key="1">
    <citation type="submission" date="2023-11" db="EMBL/GenBank/DDBJ databases">
        <title>Draft genome of Azohydromonas lata strain H1 (DSM1123), a polyhydroxyalkanoate producer.</title>
        <authorList>
            <person name="Traversa D."/>
            <person name="D'Addabbo P."/>
            <person name="Pazzani C."/>
            <person name="Manzari C."/>
            <person name="Chiara M."/>
            <person name="Scrascia M."/>
        </authorList>
    </citation>
    <scope>NUCLEOTIDE SEQUENCE [LARGE SCALE GENOMIC DNA]</scope>
    <source>
        <strain evidence="2 3">H1</strain>
        <plasmid evidence="2">unnamed</plasmid>
    </source>
</reference>
<evidence type="ECO:0000313" key="2">
    <source>
        <dbReference type="EMBL" id="MDZ5455127.1"/>
    </source>
</evidence>
<protein>
    <submittedName>
        <fullName evidence="2">Zinc-binding dehydrogenase</fullName>
    </submittedName>
</protein>
<dbReference type="SUPFAM" id="SSF50129">
    <property type="entry name" value="GroES-like"/>
    <property type="match status" value="1"/>
</dbReference>
<sequence length="315" mass="33272">MKAAIITERGAAPQVGEFREPTAQDGAVLIDVDTAGLGGWDTLGAYRLGVSFPCVIRGEGVGRRVADGQRVYFGERSVQPFGAWAERTLVPAEEVWEVPDDVDDRTAISMGIAATGAIVPLEQAHIQKGENVLVLGATGTLGQIALQLARHFGAGRVVGAARSQPALARLQERGIADAVVQLGGPDDVAALKEASNGGFDVVLDLVCGQPLLSSLKATRWGARIMTVGTGAGRQIQLDMADLLFRTLSTVGTGQRPPADRRAIWERLLELARSPGIVLEYADYTLDQAAQAWAAQLSGPHAKIVATVSPHGRRFA</sequence>
<dbReference type="RefSeq" id="WP_028997021.1">
    <property type="nucleotide sequence ID" value="NZ_JAXOJX010000001.1"/>
</dbReference>
<proteinExistence type="predicted"/>
<comment type="caution">
    <text evidence="2">The sequence shown here is derived from an EMBL/GenBank/DDBJ whole genome shotgun (WGS) entry which is preliminary data.</text>
</comment>
<organism evidence="2 3">
    <name type="scientific">Azohydromonas lata</name>
    <dbReference type="NCBI Taxonomy" id="45677"/>
    <lineage>
        <taxon>Bacteria</taxon>
        <taxon>Pseudomonadati</taxon>
        <taxon>Pseudomonadota</taxon>
        <taxon>Betaproteobacteria</taxon>
        <taxon>Burkholderiales</taxon>
        <taxon>Sphaerotilaceae</taxon>
        <taxon>Azohydromonas</taxon>
    </lineage>
</organism>
<dbReference type="Proteomes" id="UP001293718">
    <property type="component" value="Unassembled WGS sequence"/>
</dbReference>
<feature type="domain" description="Enoyl reductase (ER)" evidence="1">
    <location>
        <begin position="10"/>
        <end position="305"/>
    </location>
</feature>
<evidence type="ECO:0000259" key="1">
    <source>
        <dbReference type="SMART" id="SM00829"/>
    </source>
</evidence>
<dbReference type="InterPro" id="IPR013149">
    <property type="entry name" value="ADH-like_C"/>
</dbReference>
<gene>
    <name evidence="2" type="ORF">SM757_00930</name>
</gene>
<dbReference type="InterPro" id="IPR020843">
    <property type="entry name" value="ER"/>
</dbReference>
<keyword evidence="2" id="KW-0614">Plasmid</keyword>